<dbReference type="Proteomes" id="UP000824633">
    <property type="component" value="Chromosome"/>
</dbReference>
<evidence type="ECO:0000313" key="1">
    <source>
        <dbReference type="EMBL" id="BCZ46686.1"/>
    </source>
</evidence>
<name>A0ABN6IX19_9CLOT</name>
<organism evidence="1 2">
    <name type="scientific">Clostridium gelidum</name>
    <dbReference type="NCBI Taxonomy" id="704125"/>
    <lineage>
        <taxon>Bacteria</taxon>
        <taxon>Bacillati</taxon>
        <taxon>Bacillota</taxon>
        <taxon>Clostridia</taxon>
        <taxon>Eubacteriales</taxon>
        <taxon>Clostridiaceae</taxon>
        <taxon>Clostridium</taxon>
    </lineage>
</organism>
<dbReference type="EMBL" id="AP024849">
    <property type="protein sequence ID" value="BCZ46686.1"/>
    <property type="molecule type" value="Genomic_DNA"/>
</dbReference>
<sequence length="88" mass="10190">MVEEFNNSIFPCIGLDLIFMQRLTLQQLITFKSNTIDLQARTQNGLISLIFILKLQGCTVNSHFSLQVSLFFKVTRPFHFALIMHIMI</sequence>
<protein>
    <submittedName>
        <fullName evidence="1">Uncharacterized protein</fullName>
    </submittedName>
</protein>
<reference evidence="2" key="1">
    <citation type="submission" date="2021-07" db="EMBL/GenBank/DDBJ databases">
        <title>Complete genome sequencing of a Clostridium isolate.</title>
        <authorList>
            <person name="Ueki A."/>
            <person name="Tonouchi A."/>
        </authorList>
    </citation>
    <scope>NUCLEOTIDE SEQUENCE [LARGE SCALE GENOMIC DNA]</scope>
    <source>
        <strain evidence="2">C5S11</strain>
    </source>
</reference>
<evidence type="ECO:0000313" key="2">
    <source>
        <dbReference type="Proteomes" id="UP000824633"/>
    </source>
</evidence>
<accession>A0ABN6IX19</accession>
<keyword evidence="2" id="KW-1185">Reference proteome</keyword>
<proteinExistence type="predicted"/>
<gene>
    <name evidence="1" type="ORF">psyc5s11_27530</name>
</gene>